<keyword evidence="4" id="KW-0802">TPR repeat</keyword>
<sequence>MLFNFVLSFLLITAWPLLALETVPPDLTPTAYLARADALLTRGAFSEALQFYDAAVKADPQNYLSVFKRGATYLSIGKLQNALQDFDLVLGMKPDFDSALVQRGRLRLKLGDFDDALADLKQVSHPPQKDNIEHATQAKKAYAAAKKAHDSGKVDECIEQASTAIEFASSSMALRSIRADCRIKKGLALEASADLSHLANMSPLSSEPHYRIARLQFLYLNERERAIQQLAKCLHYDPDSKSCKAMFRSYKKLDKELTKAFQFREKRMWGTFEKAAALGTSEKPALLKTVKELVDEARKEEGIPETVAGKLYLDIVEGLCETSLELSHWKTDYCQTTLAHDSENIIAMIYTAKKHLSNDEFQPAIEILSKARQITGGNNQRVNEMLQKAEALLKRANSKDYYKVLGVSHTADEKEIRKAYRNKTKEFHPDKYRGDLKPDQVEKKMAEINEAYEVLSNPELRERFDNGDDPNDHSVPNGGRGSPFQQHPFGRGFSGGGGAGFGGGGARGGQQRFYKQGRAQGGGGGSFHFGGF</sequence>
<dbReference type="PANTHER" id="PTHR44140:SF2">
    <property type="entry name" value="LD25575P"/>
    <property type="match status" value="1"/>
</dbReference>
<evidence type="ECO:0000259" key="7">
    <source>
        <dbReference type="PROSITE" id="PS50076"/>
    </source>
</evidence>
<reference evidence="8 9" key="1">
    <citation type="submission" date="2024-03" db="EMBL/GenBank/DDBJ databases">
        <title>Genome-scale model development and genomic sequencing of the oleaginous clade Lipomyces.</title>
        <authorList>
            <consortium name="Lawrence Berkeley National Laboratory"/>
            <person name="Czajka J.J."/>
            <person name="Han Y."/>
            <person name="Kim J."/>
            <person name="Mondo S.J."/>
            <person name="Hofstad B.A."/>
            <person name="Robles A."/>
            <person name="Haridas S."/>
            <person name="Riley R."/>
            <person name="LaButti K."/>
            <person name="Pangilinan J."/>
            <person name="Andreopoulos W."/>
            <person name="Lipzen A."/>
            <person name="Yan J."/>
            <person name="Wang M."/>
            <person name="Ng V."/>
            <person name="Grigoriev I.V."/>
            <person name="Spatafora J.W."/>
            <person name="Magnuson J.K."/>
            <person name="Baker S.E."/>
            <person name="Pomraning K.R."/>
        </authorList>
    </citation>
    <scope>NUCLEOTIDE SEQUENCE [LARGE SCALE GENOMIC DNA]</scope>
    <source>
        <strain evidence="8 9">Phaff 52-87</strain>
    </source>
</reference>
<feature type="chain" id="PRO_5045208189" description="J domain-containing protein" evidence="6">
    <location>
        <begin position="20"/>
        <end position="532"/>
    </location>
</feature>
<keyword evidence="3" id="KW-0256">Endoplasmic reticulum</keyword>
<evidence type="ECO:0000256" key="1">
    <source>
        <dbReference type="ARBA" id="ARBA00004240"/>
    </source>
</evidence>
<evidence type="ECO:0000256" key="5">
    <source>
        <dbReference type="SAM" id="MobiDB-lite"/>
    </source>
</evidence>
<dbReference type="SMART" id="SM00028">
    <property type="entry name" value="TPR"/>
    <property type="match status" value="6"/>
</dbReference>
<feature type="repeat" description="TPR" evidence="4">
    <location>
        <begin position="29"/>
        <end position="62"/>
    </location>
</feature>
<dbReference type="RefSeq" id="XP_064768136.1">
    <property type="nucleotide sequence ID" value="XM_064912712.1"/>
</dbReference>
<dbReference type="InterPro" id="IPR001623">
    <property type="entry name" value="DnaJ_domain"/>
</dbReference>
<dbReference type="PANTHER" id="PTHR44140">
    <property type="entry name" value="LD25575P"/>
    <property type="match status" value="1"/>
</dbReference>
<dbReference type="PROSITE" id="PS50005">
    <property type="entry name" value="TPR"/>
    <property type="match status" value="2"/>
</dbReference>
<comment type="caution">
    <text evidence="8">The sequence shown here is derived from an EMBL/GenBank/DDBJ whole genome shotgun (WGS) entry which is preliminary data.</text>
</comment>
<organism evidence="8 9">
    <name type="scientific">Myxozyma melibiosi</name>
    <dbReference type="NCBI Taxonomy" id="54550"/>
    <lineage>
        <taxon>Eukaryota</taxon>
        <taxon>Fungi</taxon>
        <taxon>Dikarya</taxon>
        <taxon>Ascomycota</taxon>
        <taxon>Saccharomycotina</taxon>
        <taxon>Lipomycetes</taxon>
        <taxon>Lipomycetales</taxon>
        <taxon>Lipomycetaceae</taxon>
        <taxon>Myxozyma</taxon>
    </lineage>
</organism>
<feature type="domain" description="J" evidence="7">
    <location>
        <begin position="400"/>
        <end position="468"/>
    </location>
</feature>
<dbReference type="InterPro" id="IPR051727">
    <property type="entry name" value="DnaJ_C3_Co-chaperones"/>
</dbReference>
<feature type="compositionally biased region" description="Basic and acidic residues" evidence="5">
    <location>
        <begin position="459"/>
        <end position="472"/>
    </location>
</feature>
<dbReference type="InterPro" id="IPR011990">
    <property type="entry name" value="TPR-like_helical_dom_sf"/>
</dbReference>
<dbReference type="Gene3D" id="1.25.40.10">
    <property type="entry name" value="Tetratricopeptide repeat domain"/>
    <property type="match status" value="1"/>
</dbReference>
<dbReference type="SUPFAM" id="SSF46565">
    <property type="entry name" value="Chaperone J-domain"/>
    <property type="match status" value="1"/>
</dbReference>
<evidence type="ECO:0000256" key="4">
    <source>
        <dbReference type="PROSITE-ProRule" id="PRU00339"/>
    </source>
</evidence>
<dbReference type="CDD" id="cd06257">
    <property type="entry name" value="DnaJ"/>
    <property type="match status" value="1"/>
</dbReference>
<feature type="signal peptide" evidence="6">
    <location>
        <begin position="1"/>
        <end position="19"/>
    </location>
</feature>
<dbReference type="GeneID" id="90038224"/>
<evidence type="ECO:0000256" key="3">
    <source>
        <dbReference type="ARBA" id="ARBA00022824"/>
    </source>
</evidence>
<evidence type="ECO:0000256" key="2">
    <source>
        <dbReference type="ARBA" id="ARBA00022729"/>
    </source>
</evidence>
<dbReference type="Pfam" id="PF13432">
    <property type="entry name" value="TPR_16"/>
    <property type="match status" value="1"/>
</dbReference>
<keyword evidence="9" id="KW-1185">Reference proteome</keyword>
<dbReference type="PRINTS" id="PR00625">
    <property type="entry name" value="JDOMAIN"/>
</dbReference>
<evidence type="ECO:0000313" key="9">
    <source>
        <dbReference type="Proteomes" id="UP001498771"/>
    </source>
</evidence>
<evidence type="ECO:0000256" key="6">
    <source>
        <dbReference type="SAM" id="SignalP"/>
    </source>
</evidence>
<feature type="compositionally biased region" description="Gly residues" evidence="5">
    <location>
        <begin position="519"/>
        <end position="532"/>
    </location>
</feature>
<dbReference type="SUPFAM" id="SSF48452">
    <property type="entry name" value="TPR-like"/>
    <property type="match status" value="2"/>
</dbReference>
<dbReference type="EMBL" id="JBBJBU010000006">
    <property type="protein sequence ID" value="KAK7205103.1"/>
    <property type="molecule type" value="Genomic_DNA"/>
</dbReference>
<feature type="region of interest" description="Disordered" evidence="5">
    <location>
        <begin position="457"/>
        <end position="532"/>
    </location>
</feature>
<dbReference type="InterPro" id="IPR019734">
    <property type="entry name" value="TPR_rpt"/>
</dbReference>
<gene>
    <name evidence="8" type="ORF">BZA70DRAFT_279068</name>
</gene>
<feature type="repeat" description="TPR" evidence="4">
    <location>
        <begin position="63"/>
        <end position="96"/>
    </location>
</feature>
<comment type="subcellular location">
    <subcellularLocation>
        <location evidence="1">Endoplasmic reticulum</location>
    </subcellularLocation>
</comment>
<keyword evidence="2 6" id="KW-0732">Signal</keyword>
<dbReference type="Pfam" id="PF00226">
    <property type="entry name" value="DnaJ"/>
    <property type="match status" value="1"/>
</dbReference>
<accession>A0ABR1F5I4</accession>
<protein>
    <recommendedName>
        <fullName evidence="7">J domain-containing protein</fullName>
    </recommendedName>
</protein>
<dbReference type="PROSITE" id="PS50076">
    <property type="entry name" value="DNAJ_2"/>
    <property type="match status" value="1"/>
</dbReference>
<dbReference type="InterPro" id="IPR036869">
    <property type="entry name" value="J_dom_sf"/>
</dbReference>
<dbReference type="SMART" id="SM00271">
    <property type="entry name" value="DnaJ"/>
    <property type="match status" value="1"/>
</dbReference>
<evidence type="ECO:0000313" key="8">
    <source>
        <dbReference type="EMBL" id="KAK7205103.1"/>
    </source>
</evidence>
<dbReference type="Proteomes" id="UP001498771">
    <property type="component" value="Unassembled WGS sequence"/>
</dbReference>
<dbReference type="Gene3D" id="1.10.287.110">
    <property type="entry name" value="DnaJ domain"/>
    <property type="match status" value="1"/>
</dbReference>
<name>A0ABR1F5I4_9ASCO</name>
<feature type="compositionally biased region" description="Gly residues" evidence="5">
    <location>
        <begin position="492"/>
        <end position="508"/>
    </location>
</feature>
<proteinExistence type="predicted"/>